<dbReference type="InterPro" id="IPR052469">
    <property type="entry name" value="MEIOB"/>
</dbReference>
<name>A0A2J6S2I1_HYAVF</name>
<keyword evidence="2" id="KW-0812">Transmembrane</keyword>
<keyword evidence="2" id="KW-1133">Transmembrane helix</keyword>
<evidence type="ECO:0000256" key="1">
    <source>
        <dbReference type="SAM" id="MobiDB-lite"/>
    </source>
</evidence>
<dbReference type="GO" id="GO:0003697">
    <property type="term" value="F:single-stranded DNA binding"/>
    <property type="evidence" value="ECO:0007669"/>
    <property type="project" value="TreeGrafter"/>
</dbReference>
<evidence type="ECO:0000313" key="3">
    <source>
        <dbReference type="EMBL" id="PMD44957.1"/>
    </source>
</evidence>
<dbReference type="Proteomes" id="UP000235786">
    <property type="component" value="Unassembled WGS sequence"/>
</dbReference>
<evidence type="ECO:0000256" key="2">
    <source>
        <dbReference type="SAM" id="Phobius"/>
    </source>
</evidence>
<sequence length="574" mass="63665">MANTIPSIQAFYKPEVRLPSHPIQAPTPSKPGDGFTEEELSDALDPLHRKWNPEREYEECGISQLMPGPRAVTFVGRVVNVKTLVGVDKKQPKAKGFHALVLRDDGAAVSIKLYFANTRYPLTLGQLLSIWTVFISDTSKSEVTKIPGVLVYANLFPGRVTSDHVMIHTNASSSDGICRTPLDYKRGQPLPGLMTLDSYLGSGHDGVTGAKILVCVKSIGGKKKISRKDGGGESELAEVMLFDHTGEVRLTVWNEMIESAKSWKPGETVLLISNPGYRVGFNGKGNLAIIGGTMVDVQPEGADAEWLRKYAAGLTKKESLCLTVSEEWDVEACEYGVNRMLFTLAELDNWVRSDGNQTFSGFLNVTILEMNLVSIHRRNMLMCAECCGVPIFSNNPRTPCRNCSKPLALTLNPRIIGLLADETGCIATGKLVWSPRAWERLFGRSVEEISRMTSEHIRLFEQRVLFMRLHLVVGWETRLGRLAVLGVMIYPVAFISLWIDTSTMKSRCWGYCGRQRLMLRWISAARRLVTDSSVRMVCSSIIEGIFSLRGKTPNNSRNIKTFRSSTSTKALRGG</sequence>
<dbReference type="PANTHER" id="PTHR21166:SF2">
    <property type="entry name" value="CELL DIVISION CONTROL PROTEIN 24 OB DOMAIN-CONTAINING PROTEIN-RELATED"/>
    <property type="match status" value="1"/>
</dbReference>
<proteinExistence type="predicted"/>
<dbReference type="GO" id="GO:0000712">
    <property type="term" value="P:resolution of meiotic recombination intermediates"/>
    <property type="evidence" value="ECO:0007669"/>
    <property type="project" value="TreeGrafter"/>
</dbReference>
<accession>A0A2J6S2I1</accession>
<dbReference type="STRING" id="1149755.A0A2J6S2I1"/>
<reference evidence="3 4" key="1">
    <citation type="submission" date="2016-04" db="EMBL/GenBank/DDBJ databases">
        <title>A degradative enzymes factory behind the ericoid mycorrhizal symbiosis.</title>
        <authorList>
            <consortium name="DOE Joint Genome Institute"/>
            <person name="Martino E."/>
            <person name="Morin E."/>
            <person name="Grelet G."/>
            <person name="Kuo A."/>
            <person name="Kohler A."/>
            <person name="Daghino S."/>
            <person name="Barry K."/>
            <person name="Choi C."/>
            <person name="Cichocki N."/>
            <person name="Clum A."/>
            <person name="Copeland A."/>
            <person name="Hainaut M."/>
            <person name="Haridas S."/>
            <person name="Labutti K."/>
            <person name="Lindquist E."/>
            <person name="Lipzen A."/>
            <person name="Khouja H.-R."/>
            <person name="Murat C."/>
            <person name="Ohm R."/>
            <person name="Olson A."/>
            <person name="Spatafora J."/>
            <person name="Veneault-Fourrey C."/>
            <person name="Henrissat B."/>
            <person name="Grigoriev I."/>
            <person name="Martin F."/>
            <person name="Perotto S."/>
        </authorList>
    </citation>
    <scope>NUCLEOTIDE SEQUENCE [LARGE SCALE GENOMIC DNA]</scope>
    <source>
        <strain evidence="3 4">F</strain>
    </source>
</reference>
<keyword evidence="4" id="KW-1185">Reference proteome</keyword>
<dbReference type="SUPFAM" id="SSF50249">
    <property type="entry name" value="Nucleic acid-binding proteins"/>
    <property type="match status" value="1"/>
</dbReference>
<dbReference type="Gene3D" id="2.40.50.140">
    <property type="entry name" value="Nucleic acid-binding proteins"/>
    <property type="match status" value="1"/>
</dbReference>
<keyword evidence="2" id="KW-0472">Membrane</keyword>
<dbReference type="AlphaFoldDB" id="A0A2J6S2I1"/>
<feature type="transmembrane region" description="Helical" evidence="2">
    <location>
        <begin position="479"/>
        <end position="499"/>
    </location>
</feature>
<dbReference type="InterPro" id="IPR012340">
    <property type="entry name" value="NA-bd_OB-fold"/>
</dbReference>
<evidence type="ECO:0008006" key="5">
    <source>
        <dbReference type="Google" id="ProtNLM"/>
    </source>
</evidence>
<dbReference type="OrthoDB" id="3248508at2759"/>
<protein>
    <recommendedName>
        <fullName evidence="5">Replication protein A OB domain-containing protein</fullName>
    </recommendedName>
</protein>
<gene>
    <name evidence="3" type="ORF">L207DRAFT_577905</name>
</gene>
<dbReference type="GO" id="GO:0008310">
    <property type="term" value="F:single-stranded DNA 3'-5' DNA exonuclease activity"/>
    <property type="evidence" value="ECO:0007669"/>
    <property type="project" value="TreeGrafter"/>
</dbReference>
<feature type="region of interest" description="Disordered" evidence="1">
    <location>
        <begin position="19"/>
        <end position="38"/>
    </location>
</feature>
<dbReference type="PANTHER" id="PTHR21166">
    <property type="entry name" value="CELL DIVISION CONTROL PROTEIN 24 OB DOMAIN-CONTAINING PROTEIN-RELATED"/>
    <property type="match status" value="1"/>
</dbReference>
<dbReference type="EMBL" id="KZ613940">
    <property type="protein sequence ID" value="PMD44957.1"/>
    <property type="molecule type" value="Genomic_DNA"/>
</dbReference>
<evidence type="ECO:0000313" key="4">
    <source>
        <dbReference type="Proteomes" id="UP000235786"/>
    </source>
</evidence>
<organism evidence="3 4">
    <name type="scientific">Hyaloscypha variabilis (strain UAMH 11265 / GT02V1 / F)</name>
    <name type="common">Meliniomyces variabilis</name>
    <dbReference type="NCBI Taxonomy" id="1149755"/>
    <lineage>
        <taxon>Eukaryota</taxon>
        <taxon>Fungi</taxon>
        <taxon>Dikarya</taxon>
        <taxon>Ascomycota</taxon>
        <taxon>Pezizomycotina</taxon>
        <taxon>Leotiomycetes</taxon>
        <taxon>Helotiales</taxon>
        <taxon>Hyaloscyphaceae</taxon>
        <taxon>Hyaloscypha</taxon>
        <taxon>Hyaloscypha variabilis</taxon>
    </lineage>
</organism>